<evidence type="ECO:0000256" key="9">
    <source>
        <dbReference type="PROSITE-ProRule" id="PRU10141"/>
    </source>
</evidence>
<keyword evidence="5" id="KW-0418">Kinase</keyword>
<feature type="domain" description="Protein kinase" evidence="11">
    <location>
        <begin position="317"/>
        <end position="700"/>
    </location>
</feature>
<dbReference type="PROSITE" id="PS00107">
    <property type="entry name" value="PROTEIN_KINASE_ATP"/>
    <property type="match status" value="1"/>
</dbReference>
<evidence type="ECO:0000313" key="12">
    <source>
        <dbReference type="Proteomes" id="UP000050790"/>
    </source>
</evidence>
<dbReference type="GO" id="GO:0000226">
    <property type="term" value="P:microtubule cytoskeleton organization"/>
    <property type="evidence" value="ECO:0007669"/>
    <property type="project" value="TreeGrafter"/>
</dbReference>
<feature type="compositionally biased region" description="Low complexity" evidence="10">
    <location>
        <begin position="496"/>
        <end position="512"/>
    </location>
</feature>
<dbReference type="PANTHER" id="PTHR24346">
    <property type="entry name" value="MAP/MICROTUBULE AFFINITY-REGULATING KINASE"/>
    <property type="match status" value="1"/>
</dbReference>
<dbReference type="PANTHER" id="PTHR24346:SF49">
    <property type="entry name" value="NIM1 SERINE_THREONINE PROTEIN KINASE"/>
    <property type="match status" value="1"/>
</dbReference>
<feature type="region of interest" description="Disordered" evidence="10">
    <location>
        <begin position="1"/>
        <end position="21"/>
    </location>
</feature>
<dbReference type="InterPro" id="IPR011009">
    <property type="entry name" value="Kinase-like_dom_sf"/>
</dbReference>
<organism evidence="12 13">
    <name type="scientific">Schistosoma margrebowiei</name>
    <dbReference type="NCBI Taxonomy" id="48269"/>
    <lineage>
        <taxon>Eukaryota</taxon>
        <taxon>Metazoa</taxon>
        <taxon>Spiralia</taxon>
        <taxon>Lophotrochozoa</taxon>
        <taxon>Platyhelminthes</taxon>
        <taxon>Trematoda</taxon>
        <taxon>Digenea</taxon>
        <taxon>Strigeidida</taxon>
        <taxon>Schistosomatoidea</taxon>
        <taxon>Schistosomatidae</taxon>
        <taxon>Schistosoma</taxon>
    </lineage>
</organism>
<comment type="catalytic activity">
    <reaction evidence="7">
        <text>L-threonyl-[protein] + ATP = O-phospho-L-threonyl-[protein] + ADP + H(+)</text>
        <dbReference type="Rhea" id="RHEA:46608"/>
        <dbReference type="Rhea" id="RHEA-COMP:11060"/>
        <dbReference type="Rhea" id="RHEA-COMP:11605"/>
        <dbReference type="ChEBI" id="CHEBI:15378"/>
        <dbReference type="ChEBI" id="CHEBI:30013"/>
        <dbReference type="ChEBI" id="CHEBI:30616"/>
        <dbReference type="ChEBI" id="CHEBI:61977"/>
        <dbReference type="ChEBI" id="CHEBI:456216"/>
        <dbReference type="EC" id="2.7.11.1"/>
    </reaction>
</comment>
<name>A0AA85AML7_9TREM</name>
<dbReference type="GO" id="GO:0005737">
    <property type="term" value="C:cytoplasm"/>
    <property type="evidence" value="ECO:0007669"/>
    <property type="project" value="TreeGrafter"/>
</dbReference>
<dbReference type="SMART" id="SM00220">
    <property type="entry name" value="S_TKc"/>
    <property type="match status" value="1"/>
</dbReference>
<dbReference type="GO" id="GO:0035556">
    <property type="term" value="P:intracellular signal transduction"/>
    <property type="evidence" value="ECO:0007669"/>
    <property type="project" value="TreeGrafter"/>
</dbReference>
<keyword evidence="4 9" id="KW-0547">Nucleotide-binding</keyword>
<evidence type="ECO:0000259" key="11">
    <source>
        <dbReference type="PROSITE" id="PS50011"/>
    </source>
</evidence>
<protein>
    <recommendedName>
        <fullName evidence="1">non-specific serine/threonine protein kinase</fullName>
        <ecNumber evidence="1">2.7.11.1</ecNumber>
    </recommendedName>
</protein>
<dbReference type="EC" id="2.7.11.1" evidence="1"/>
<proteinExistence type="predicted"/>
<sequence length="948" mass="108631">MRTNKNYSNNDNNNNDDDDHINDNSNKYNWFTVSIYNNVDQYSTKLFNSMNHPNDSIDKLGRQFTQLAEHSMKTHVDNELTKYDHIKPFIRSRQSTLNIVKSQNSIKAVISPTYTPSMNSIVSVIDKRQKKSIHGLNNTNQIIDECKRRKSHQENYLNMNCTNDQQLNSIILVKTTSMNSVLPTNNVIKDVTSTHRPSLQILNHHPEPNLIEDREVFNKSSHSLTSILPTSNLLSTSLNSLSKSIRKDEITDTFNSKMTSDLFTSMIHSENQPQSLQLNNQTKNLTHDLKQNINVNNKYTSVENRITDSKSNGLGLYCILNTIGLGNFSQVKLATHILTKERVAIKVLDKSKMNTSTRRLLSQEISILESLHHPNIIRLYEVIETFSHLNLVMEYVAGGDLNRRIVKYGKLSEPEGRIVFAQLIAAVNHLHERNIIHRDIKAENILFTYDIKHTTTTETFSKTKKCKKEFKQKNHQTMNDENKPIGKMQKLLHQQQWHQNHQLQQQHPNRLQSLHKSDNNVTSSKLKMKQEYSKSNPLHNMNSTNNGKKLVKQKLHQFNSMEGDDDDEVEGSLNDLCPDHYRVKLVDFGFSKLIKETNQQLTTFCGSPAYAAPELFESKSYRGGPVDMWALGIVLFFMLTGLLPFNGTTVGQVRRLVLNNCGLQPPDYLSPAAADLYRNLTTRQPDLRPTASQLIKYAQFARKDLTPIEIILRQRSTWTNWLTGQTFPKPLPRFKHCPPLPTTPHIKQNLINSSSSSSGYKINKNIFTSNDVIPSSNHLIHKQSIHTIPSITTNQIDHEILNQLNEINSSDQDDAELEAANYLLSNLGITTDEIQNSYNYSTRCAVTGAYRIMLHKIHRSRRLSQLDQITLSPYNKDNSIKSIKFNSNLTPIQQSSNNLHQNSFQTKLIPLKFNEYSNDSLKQNNSIRTLNTNKKLHHKSSSRLCYLI</sequence>
<reference evidence="13" key="1">
    <citation type="submission" date="2023-11" db="UniProtKB">
        <authorList>
            <consortium name="WormBaseParasite"/>
        </authorList>
    </citation>
    <scope>IDENTIFICATION</scope>
</reference>
<evidence type="ECO:0000256" key="2">
    <source>
        <dbReference type="ARBA" id="ARBA00022527"/>
    </source>
</evidence>
<evidence type="ECO:0000256" key="10">
    <source>
        <dbReference type="SAM" id="MobiDB-lite"/>
    </source>
</evidence>
<evidence type="ECO:0000256" key="7">
    <source>
        <dbReference type="ARBA" id="ARBA00047899"/>
    </source>
</evidence>
<evidence type="ECO:0000256" key="8">
    <source>
        <dbReference type="ARBA" id="ARBA00048679"/>
    </source>
</evidence>
<evidence type="ECO:0000256" key="5">
    <source>
        <dbReference type="ARBA" id="ARBA00022777"/>
    </source>
</evidence>
<evidence type="ECO:0000256" key="1">
    <source>
        <dbReference type="ARBA" id="ARBA00012513"/>
    </source>
</evidence>
<keyword evidence="3" id="KW-0808">Transferase</keyword>
<comment type="catalytic activity">
    <reaction evidence="8">
        <text>L-seryl-[protein] + ATP = O-phospho-L-seryl-[protein] + ADP + H(+)</text>
        <dbReference type="Rhea" id="RHEA:17989"/>
        <dbReference type="Rhea" id="RHEA-COMP:9863"/>
        <dbReference type="Rhea" id="RHEA-COMP:11604"/>
        <dbReference type="ChEBI" id="CHEBI:15378"/>
        <dbReference type="ChEBI" id="CHEBI:29999"/>
        <dbReference type="ChEBI" id="CHEBI:30616"/>
        <dbReference type="ChEBI" id="CHEBI:83421"/>
        <dbReference type="ChEBI" id="CHEBI:456216"/>
        <dbReference type="EC" id="2.7.11.1"/>
    </reaction>
</comment>
<feature type="binding site" evidence="9">
    <location>
        <position position="346"/>
    </location>
    <ligand>
        <name>ATP</name>
        <dbReference type="ChEBI" id="CHEBI:30616"/>
    </ligand>
</feature>
<feature type="region of interest" description="Disordered" evidence="10">
    <location>
        <begin position="496"/>
        <end position="516"/>
    </location>
</feature>
<dbReference type="GO" id="GO:0050321">
    <property type="term" value="F:tau-protein kinase activity"/>
    <property type="evidence" value="ECO:0007669"/>
    <property type="project" value="TreeGrafter"/>
</dbReference>
<evidence type="ECO:0000256" key="6">
    <source>
        <dbReference type="ARBA" id="ARBA00022840"/>
    </source>
</evidence>
<dbReference type="Gene3D" id="1.10.510.10">
    <property type="entry name" value="Transferase(Phosphotransferase) domain 1"/>
    <property type="match status" value="2"/>
</dbReference>
<feature type="compositionally biased region" description="Low complexity" evidence="10">
    <location>
        <begin position="1"/>
        <end position="13"/>
    </location>
</feature>
<accession>A0AA85AML7</accession>
<dbReference type="SUPFAM" id="SSF56112">
    <property type="entry name" value="Protein kinase-like (PK-like)"/>
    <property type="match status" value="1"/>
</dbReference>
<evidence type="ECO:0000256" key="3">
    <source>
        <dbReference type="ARBA" id="ARBA00022679"/>
    </source>
</evidence>
<dbReference type="AlphaFoldDB" id="A0AA85AML7"/>
<dbReference type="GO" id="GO:0005524">
    <property type="term" value="F:ATP binding"/>
    <property type="evidence" value="ECO:0007669"/>
    <property type="project" value="UniProtKB-UniRule"/>
</dbReference>
<dbReference type="Pfam" id="PF00069">
    <property type="entry name" value="Pkinase"/>
    <property type="match status" value="2"/>
</dbReference>
<dbReference type="PROSITE" id="PS00108">
    <property type="entry name" value="PROTEIN_KINASE_ST"/>
    <property type="match status" value="1"/>
</dbReference>
<dbReference type="PROSITE" id="PS50011">
    <property type="entry name" value="PROTEIN_KINASE_DOM"/>
    <property type="match status" value="1"/>
</dbReference>
<dbReference type="InterPro" id="IPR017441">
    <property type="entry name" value="Protein_kinase_ATP_BS"/>
</dbReference>
<dbReference type="Proteomes" id="UP000050790">
    <property type="component" value="Unassembled WGS sequence"/>
</dbReference>
<evidence type="ECO:0000256" key="4">
    <source>
        <dbReference type="ARBA" id="ARBA00022741"/>
    </source>
</evidence>
<keyword evidence="6 9" id="KW-0067">ATP-binding</keyword>
<dbReference type="WBParaSite" id="SMRG1_93160.1">
    <property type="protein sequence ID" value="SMRG1_93160.1"/>
    <property type="gene ID" value="SMRG1_93160"/>
</dbReference>
<keyword evidence="2" id="KW-0723">Serine/threonine-protein kinase</keyword>
<dbReference type="InterPro" id="IPR000719">
    <property type="entry name" value="Prot_kinase_dom"/>
</dbReference>
<dbReference type="FunFam" id="3.30.200.20:FF:000003">
    <property type="entry name" value="Non-specific serine/threonine protein kinase"/>
    <property type="match status" value="1"/>
</dbReference>
<evidence type="ECO:0000313" key="13">
    <source>
        <dbReference type="WBParaSite" id="SMRG1_93160.1"/>
    </source>
</evidence>
<dbReference type="InterPro" id="IPR008271">
    <property type="entry name" value="Ser/Thr_kinase_AS"/>
</dbReference>
<dbReference type="FunFam" id="1.10.510.10:FF:000571">
    <property type="entry name" value="Maternal embryonic leucine zipper kinase"/>
    <property type="match status" value="1"/>
</dbReference>